<keyword evidence="2" id="KW-0808">Transferase</keyword>
<dbReference type="EMBL" id="JAGSPN010000006">
    <property type="protein sequence ID" value="MBR7782444.1"/>
    <property type="molecule type" value="Genomic_DNA"/>
</dbReference>
<dbReference type="Gene3D" id="3.40.1190.20">
    <property type="match status" value="1"/>
</dbReference>
<reference evidence="2" key="1">
    <citation type="submission" date="2021-04" db="EMBL/GenBank/DDBJ databases">
        <title>novel species isolated from subtropical streams in China.</title>
        <authorList>
            <person name="Lu H."/>
        </authorList>
    </citation>
    <scope>NUCLEOTIDE SEQUENCE</scope>
    <source>
        <strain evidence="2">LFS511W</strain>
    </source>
</reference>
<dbReference type="RefSeq" id="WP_212687765.1">
    <property type="nucleotide sequence ID" value="NZ_JAGSPN010000006.1"/>
</dbReference>
<sequence length="289" mass="30488">MQNQISPLIVSFGATDPVGAQGLFADQASFAAMGCHGLPVVTAILTGDTAQTDNLHPVEADLVDDQARTVLEDMQVAAIKVGLVGSVENVTVIAEIAADYPDQPLILDPVHTELDEQTPDAEDLLTAIQELLLPQASLLLISAVELARMSDSGDDNPVSDDLSVSVMSVIDSGCEYVLVTGTPSGAGEIENQLFGPSGLIKKYVWPRVPGTHCGAGSTLSAAIAALLANGMDMTDAVLEAQEYTHATLRHSQQLGMGKRVPDRFFWAKEIADSAKDPLSQSDSITSYDQ</sequence>
<name>A0A941DLX5_9BURK</name>
<evidence type="ECO:0000313" key="2">
    <source>
        <dbReference type="EMBL" id="MBR7782444.1"/>
    </source>
</evidence>
<dbReference type="GO" id="GO:0005829">
    <property type="term" value="C:cytosol"/>
    <property type="evidence" value="ECO:0007669"/>
    <property type="project" value="TreeGrafter"/>
</dbReference>
<dbReference type="GO" id="GO:0008902">
    <property type="term" value="F:hydroxymethylpyrimidine kinase activity"/>
    <property type="evidence" value="ECO:0007669"/>
    <property type="project" value="UniProtKB-EC"/>
</dbReference>
<dbReference type="GO" id="GO:0009228">
    <property type="term" value="P:thiamine biosynthetic process"/>
    <property type="evidence" value="ECO:0007669"/>
    <property type="project" value="TreeGrafter"/>
</dbReference>
<keyword evidence="3" id="KW-1185">Reference proteome</keyword>
<protein>
    <submittedName>
        <fullName evidence="2">Bifunctional hydroxymethylpyrimidine kinase/phosphomethylpyrimidine kinase</fullName>
        <ecNumber evidence="2">2.7.1.49</ecNumber>
        <ecNumber evidence="2">2.7.4.7</ecNumber>
    </submittedName>
</protein>
<feature type="domain" description="Pyridoxamine kinase/Phosphomethylpyrimidine kinase" evidence="1">
    <location>
        <begin position="16"/>
        <end position="258"/>
    </location>
</feature>
<dbReference type="InterPro" id="IPR029056">
    <property type="entry name" value="Ribokinase-like"/>
</dbReference>
<evidence type="ECO:0000259" key="1">
    <source>
        <dbReference type="Pfam" id="PF08543"/>
    </source>
</evidence>
<dbReference type="EC" id="2.7.1.49" evidence="2"/>
<dbReference type="EC" id="2.7.4.7" evidence="2"/>
<gene>
    <name evidence="2" type="ORF">KDM89_09835</name>
</gene>
<evidence type="ECO:0000313" key="3">
    <source>
        <dbReference type="Proteomes" id="UP000680067"/>
    </source>
</evidence>
<dbReference type="Proteomes" id="UP000680067">
    <property type="component" value="Unassembled WGS sequence"/>
</dbReference>
<keyword evidence="2" id="KW-0418">Kinase</keyword>
<proteinExistence type="predicted"/>
<dbReference type="AlphaFoldDB" id="A0A941DLX5"/>
<organism evidence="2 3">
    <name type="scientific">Undibacterium luofuense</name>
    <dbReference type="NCBI Taxonomy" id="2828733"/>
    <lineage>
        <taxon>Bacteria</taxon>
        <taxon>Pseudomonadati</taxon>
        <taxon>Pseudomonadota</taxon>
        <taxon>Betaproteobacteria</taxon>
        <taxon>Burkholderiales</taxon>
        <taxon>Oxalobacteraceae</taxon>
        <taxon>Undibacterium</taxon>
    </lineage>
</organism>
<dbReference type="PANTHER" id="PTHR20858">
    <property type="entry name" value="PHOSPHOMETHYLPYRIMIDINE KINASE"/>
    <property type="match status" value="1"/>
</dbReference>
<dbReference type="SUPFAM" id="SSF53613">
    <property type="entry name" value="Ribokinase-like"/>
    <property type="match status" value="1"/>
</dbReference>
<accession>A0A941DLX5</accession>
<dbReference type="GO" id="GO:0008972">
    <property type="term" value="F:phosphomethylpyrimidine kinase activity"/>
    <property type="evidence" value="ECO:0007669"/>
    <property type="project" value="UniProtKB-EC"/>
</dbReference>
<dbReference type="Pfam" id="PF08543">
    <property type="entry name" value="Phos_pyr_kin"/>
    <property type="match status" value="1"/>
</dbReference>
<dbReference type="InterPro" id="IPR013749">
    <property type="entry name" value="PM/HMP-P_kinase-1"/>
</dbReference>
<dbReference type="PANTHER" id="PTHR20858:SF17">
    <property type="entry name" value="HYDROXYMETHYLPYRIMIDINE_PHOSPHOMETHYLPYRIMIDINE KINASE THI20-RELATED"/>
    <property type="match status" value="1"/>
</dbReference>
<comment type="caution">
    <text evidence="2">The sequence shown here is derived from an EMBL/GenBank/DDBJ whole genome shotgun (WGS) entry which is preliminary data.</text>
</comment>